<dbReference type="eggNOG" id="ENOG502QRKF">
    <property type="taxonomic scope" value="Eukaryota"/>
</dbReference>
<evidence type="ECO:0000256" key="4">
    <source>
        <dbReference type="ARBA" id="ARBA00023015"/>
    </source>
</evidence>
<organism evidence="12">
    <name type="scientific">Triticum urartu</name>
    <name type="common">Red wild einkorn</name>
    <name type="synonym">Crithodium urartu</name>
    <dbReference type="NCBI Taxonomy" id="4572"/>
    <lineage>
        <taxon>Eukaryota</taxon>
        <taxon>Viridiplantae</taxon>
        <taxon>Streptophyta</taxon>
        <taxon>Embryophyta</taxon>
        <taxon>Tracheophyta</taxon>
        <taxon>Spermatophyta</taxon>
        <taxon>Magnoliopsida</taxon>
        <taxon>Liliopsida</taxon>
        <taxon>Poales</taxon>
        <taxon>Poaceae</taxon>
        <taxon>BOP clade</taxon>
        <taxon>Pooideae</taxon>
        <taxon>Triticodae</taxon>
        <taxon>Triticeae</taxon>
        <taxon>Triticinae</taxon>
        <taxon>Triticum</taxon>
    </lineage>
</organism>
<dbReference type="Gene3D" id="1.20.5.170">
    <property type="match status" value="1"/>
</dbReference>
<comment type="function">
    <text evidence="9">Transcriptional activator that binds specifically to the DNA sequence 5'-TGACG-3'. Recognizes ocs elements like the as-1 motif of the cauliflower mosaic virus 35S promoter. Binding to the as-1-like cis elements mediate auxin- and salicylic acid-inducible transcription. Binds to the hexamer motif 5'-ACGTCA-3' of histone gene promoters.</text>
</comment>
<feature type="region of interest" description="Disordered" evidence="11">
    <location>
        <begin position="139"/>
        <end position="159"/>
    </location>
</feature>
<dbReference type="Pfam" id="PF00170">
    <property type="entry name" value="bZIP_1"/>
    <property type="match status" value="1"/>
</dbReference>
<dbReference type="PROSITE" id="PS51806">
    <property type="entry name" value="DOG1"/>
    <property type="match status" value="1"/>
</dbReference>
<evidence type="ECO:0000313" key="12">
    <source>
        <dbReference type="EMBL" id="EMS55081.1"/>
    </source>
</evidence>
<dbReference type="GO" id="GO:0043565">
    <property type="term" value="F:sequence-specific DNA binding"/>
    <property type="evidence" value="ECO:0007669"/>
    <property type="project" value="InterPro"/>
</dbReference>
<keyword evidence="6 12" id="KW-0238">DNA-binding</keyword>
<evidence type="ECO:0000256" key="8">
    <source>
        <dbReference type="ARBA" id="ARBA00023242"/>
    </source>
</evidence>
<evidence type="ECO:0000256" key="7">
    <source>
        <dbReference type="ARBA" id="ARBA00023163"/>
    </source>
</evidence>
<dbReference type="InterPro" id="IPR046347">
    <property type="entry name" value="bZIP_sf"/>
</dbReference>
<dbReference type="Pfam" id="PF14144">
    <property type="entry name" value="DOG1"/>
    <property type="match status" value="1"/>
</dbReference>
<comment type="subcellular location">
    <subcellularLocation>
        <location evidence="1">Nucleus</location>
    </subcellularLocation>
</comment>
<evidence type="ECO:0000256" key="11">
    <source>
        <dbReference type="SAM" id="MobiDB-lite"/>
    </source>
</evidence>
<feature type="coiled-coil region" evidence="10">
    <location>
        <begin position="317"/>
        <end position="344"/>
    </location>
</feature>
<reference evidence="12" key="1">
    <citation type="journal article" date="2013" name="Nature">
        <title>Draft genome of the wheat A-genome progenitor Triticum urartu.</title>
        <authorList>
            <person name="Ling H.Q."/>
            <person name="Zhao S."/>
            <person name="Liu D."/>
            <person name="Wang J."/>
            <person name="Sun H."/>
            <person name="Zhang C."/>
            <person name="Fan H."/>
            <person name="Li D."/>
            <person name="Dong L."/>
            <person name="Tao Y."/>
            <person name="Gao C."/>
            <person name="Wu H."/>
            <person name="Li Y."/>
            <person name="Cui Y."/>
            <person name="Guo X."/>
            <person name="Zheng S."/>
            <person name="Wang B."/>
            <person name="Yu K."/>
            <person name="Liang Q."/>
            <person name="Yang W."/>
            <person name="Lou X."/>
            <person name="Chen J."/>
            <person name="Feng M."/>
            <person name="Jian J."/>
            <person name="Zhang X."/>
            <person name="Luo G."/>
            <person name="Jiang Y."/>
            <person name="Liu J."/>
            <person name="Wang Z."/>
            <person name="Sha Y."/>
            <person name="Zhang B."/>
            <person name="Wu H."/>
            <person name="Tang D."/>
            <person name="Shen Q."/>
            <person name="Xue P."/>
            <person name="Zou S."/>
            <person name="Wang X."/>
            <person name="Liu X."/>
            <person name="Wang F."/>
            <person name="Yang Y."/>
            <person name="An X."/>
            <person name="Dong Z."/>
            <person name="Zhang K."/>
            <person name="Zhang X."/>
            <person name="Luo M.C."/>
            <person name="Dvorak J."/>
            <person name="Tong Y."/>
            <person name="Wang J."/>
            <person name="Yang H."/>
            <person name="Li Z."/>
            <person name="Wang D."/>
            <person name="Zhang A."/>
            <person name="Wang J."/>
        </authorList>
    </citation>
    <scope>NUCLEOTIDE SEQUENCE</scope>
</reference>
<comment type="similarity">
    <text evidence="2">Belongs to the bZIP family.</text>
</comment>
<dbReference type="GO" id="GO:0045893">
    <property type="term" value="P:positive regulation of DNA-templated transcription"/>
    <property type="evidence" value="ECO:0007669"/>
    <property type="project" value="UniProtKB-ARBA"/>
</dbReference>
<evidence type="ECO:0000256" key="3">
    <source>
        <dbReference type="ARBA" id="ARBA00011195"/>
    </source>
</evidence>
<keyword evidence="7" id="KW-0804">Transcription</keyword>
<evidence type="ECO:0000256" key="10">
    <source>
        <dbReference type="SAM" id="Coils"/>
    </source>
</evidence>
<sequence length="606" mass="67652">MAKLLAEENRIMTLNREDMDDITKEWHDMARRDILKRRMLAAAGKMASYSRRWAPEACHGAHELIGHAKGEGGGPPPEFVAPWRPPFCDCNSSSGKGIQGAHEMMMREGQGQQQQQEIITQQHQQQQQPLEMDITFGMSSHQHHHAPPSSSSSSSMHAAAASFMSGKEASGAYDQLGELDQALFMYLDHGHASTQQEQRQTLNIFPSQPMHVEPSPKGELGLVLSPAPVGSKMPSPDHHHHHQQQQAAAAAMEELAAGSRRQQQEHHLHLQHQQQQPAFATAESAGVSNNKDVKPLTKTLRRLAQNREAARKSRLRKKAYIQQLESSRIRLAQIEQELHSARAQGVLYPGSSLLAEQGIAGKGLGGIDGLSSEAAMFDVEYARWQEEHNRLMYELRAALQQHLPEGELQMYVESCLAHHDEVLAIKDAVIKGDVFHLISGVWRSPAERCFLWLGGFRPSEVIKMVLSHVDPLTEQQIVAVYGLQQSAVQTEEALSQGLDTLYQALSDTVVSDALTCCSTPNVSNYMGQMGLAVHKLTTLEGFVRQAEKLRQQMLHRLHQVLTARQMARSLLAVSDYFHRLRVLSSFWVNRNRMAPQDQQLEAAPHT</sequence>
<dbReference type="PANTHER" id="PTHR45693:SF13">
    <property type="entry name" value="TRANSCRIPTION FACTOR TGA10"/>
    <property type="match status" value="1"/>
</dbReference>
<feature type="compositionally biased region" description="Low complexity" evidence="11">
    <location>
        <begin position="147"/>
        <end position="159"/>
    </location>
</feature>
<dbReference type="AlphaFoldDB" id="M7Z6C7"/>
<dbReference type="SMART" id="SM00338">
    <property type="entry name" value="BRLZ"/>
    <property type="match status" value="1"/>
</dbReference>
<dbReference type="FunFam" id="1.20.5.170:FF:000019">
    <property type="entry name" value="BZIP family transcription factor"/>
    <property type="match status" value="1"/>
</dbReference>
<dbReference type="GO" id="GO:0005634">
    <property type="term" value="C:nucleus"/>
    <property type="evidence" value="ECO:0007669"/>
    <property type="project" value="UniProtKB-SubCell"/>
</dbReference>
<keyword evidence="5 10" id="KW-0175">Coiled coil</keyword>
<dbReference type="PROSITE" id="PS50217">
    <property type="entry name" value="BZIP"/>
    <property type="match status" value="1"/>
</dbReference>
<dbReference type="InterPro" id="IPR025422">
    <property type="entry name" value="TGA_domain"/>
</dbReference>
<dbReference type="PROSITE" id="PS00036">
    <property type="entry name" value="BZIP_BASIC"/>
    <property type="match status" value="1"/>
</dbReference>
<name>M7Z6C7_TRIUA</name>
<keyword evidence="4" id="KW-0805">Transcription regulation</keyword>
<dbReference type="PANTHER" id="PTHR45693">
    <property type="entry name" value="TRANSCRIPTION FACTOR TGA9"/>
    <property type="match status" value="1"/>
</dbReference>
<protein>
    <submittedName>
        <fullName evidence="12">TGACG-sequence-specific DNA-binding protein TGA-2.1</fullName>
    </submittedName>
</protein>
<evidence type="ECO:0000256" key="5">
    <source>
        <dbReference type="ARBA" id="ARBA00023054"/>
    </source>
</evidence>
<dbReference type="GO" id="GO:0006351">
    <property type="term" value="P:DNA-templated transcription"/>
    <property type="evidence" value="ECO:0007669"/>
    <property type="project" value="InterPro"/>
</dbReference>
<dbReference type="GO" id="GO:0003700">
    <property type="term" value="F:DNA-binding transcription factor activity"/>
    <property type="evidence" value="ECO:0007669"/>
    <property type="project" value="InterPro"/>
</dbReference>
<dbReference type="InterPro" id="IPR004827">
    <property type="entry name" value="bZIP"/>
</dbReference>
<gene>
    <name evidence="12" type="ORF">TRIUR3_08598</name>
</gene>
<evidence type="ECO:0000256" key="1">
    <source>
        <dbReference type="ARBA" id="ARBA00004123"/>
    </source>
</evidence>
<evidence type="ECO:0000256" key="6">
    <source>
        <dbReference type="ARBA" id="ARBA00023125"/>
    </source>
</evidence>
<feature type="region of interest" description="Disordered" evidence="11">
    <location>
        <begin position="207"/>
        <end position="296"/>
    </location>
</feature>
<evidence type="ECO:0000256" key="9">
    <source>
        <dbReference type="ARBA" id="ARBA00059463"/>
    </source>
</evidence>
<keyword evidence="8" id="KW-0539">Nucleus</keyword>
<dbReference type="SUPFAM" id="SSF57959">
    <property type="entry name" value="Leucine zipper domain"/>
    <property type="match status" value="1"/>
</dbReference>
<accession>M7Z6C7</accession>
<proteinExistence type="inferred from homology"/>
<dbReference type="OMA" id="ANCPQNM"/>
<dbReference type="EMBL" id="KD174522">
    <property type="protein sequence ID" value="EMS55081.1"/>
    <property type="molecule type" value="Genomic_DNA"/>
</dbReference>
<comment type="subunit">
    <text evidence="3">Binds DNA as a dimer.</text>
</comment>
<dbReference type="STRING" id="4572.M7Z6C7"/>
<evidence type="ECO:0000256" key="2">
    <source>
        <dbReference type="ARBA" id="ARBA00007163"/>
    </source>
</evidence>